<dbReference type="InterPro" id="IPR006311">
    <property type="entry name" value="TAT_signal"/>
</dbReference>
<dbReference type="Gene3D" id="2.160.20.10">
    <property type="entry name" value="Single-stranded right-handed beta-helix, Pectin lyase-like"/>
    <property type="match status" value="1"/>
</dbReference>
<dbReference type="EMBL" id="CP072384">
    <property type="protein sequence ID" value="QUC09112.1"/>
    <property type="molecule type" value="Genomic_DNA"/>
</dbReference>
<evidence type="ECO:0000313" key="4">
    <source>
        <dbReference type="Proteomes" id="UP000678513"/>
    </source>
</evidence>
<dbReference type="PROSITE" id="PS51318">
    <property type="entry name" value="TAT"/>
    <property type="match status" value="1"/>
</dbReference>
<sequence length="456" mass="49111">MSISRRRILATAAALPAVSLLGGVSVASAAGGKTYYVAEDGNDKADGTSEGAPWQSINRVNEAFVKGQIVHGDSVLFKRGQRFYGEFLRLRNVQGGDGILTIGAYGTGEAPQILGYKILNKADAWQSAGNNLWQINLGDTNNYTGNTSSDESKRGNVGQLWVNGEHHLNKVGSLGELKSDWDFYSDHSSKSLTVRAPKNPAEVGEILVAVDGNLVDAYSVSNVTVQDLDLVGTGGHGVSIHGQCSGIKILNNKIRQIGGSYTPLKSGWIRYGNGIQVWIGNSDVLAEGNTIEDVFDVATTMQGPQEGNLLGWKSVHYKNNHITRCSQSFEVWATGSNRGSGAGYQDCSFTGNDCSDAGVGWGYEARTNKDEGGVHLLSYAEDLPMDLKVTGNRFIGAQNAYMYRSPQGKSQMVIDNNEIQLKAGQKLQQQRSETIEQHEAWSGATGFDKSSTFKIA</sequence>
<protein>
    <submittedName>
        <fullName evidence="3">Right-handed parallel beta-helix repeat-containing protein</fullName>
    </submittedName>
</protein>
<evidence type="ECO:0000313" key="3">
    <source>
        <dbReference type="EMBL" id="QUC09112.1"/>
    </source>
</evidence>
<dbReference type="InterPro" id="IPR006626">
    <property type="entry name" value="PbH1"/>
</dbReference>
<keyword evidence="1" id="KW-0732">Signal</keyword>
<dbReference type="InterPro" id="IPR011050">
    <property type="entry name" value="Pectin_lyase_fold/virulence"/>
</dbReference>
<feature type="domain" description="Right handed beta helix" evidence="2">
    <location>
        <begin position="213"/>
        <end position="363"/>
    </location>
</feature>
<evidence type="ECO:0000259" key="2">
    <source>
        <dbReference type="Pfam" id="PF13229"/>
    </source>
</evidence>
<dbReference type="SUPFAM" id="SSF51126">
    <property type="entry name" value="Pectin lyase-like"/>
    <property type="match status" value="1"/>
</dbReference>
<dbReference type="PANTHER" id="PTHR36453">
    <property type="entry name" value="SECRETED PROTEIN-RELATED"/>
    <property type="match status" value="1"/>
</dbReference>
<proteinExistence type="predicted"/>
<dbReference type="SMART" id="SM00710">
    <property type="entry name" value="PbH1"/>
    <property type="match status" value="4"/>
</dbReference>
<feature type="chain" id="PRO_5045304899" evidence="1">
    <location>
        <begin position="30"/>
        <end position="456"/>
    </location>
</feature>
<gene>
    <name evidence="3" type="ORF">J5A65_05160</name>
</gene>
<dbReference type="RefSeq" id="WP_212326144.1">
    <property type="nucleotide sequence ID" value="NZ_AP024463.1"/>
</dbReference>
<dbReference type="Proteomes" id="UP000678513">
    <property type="component" value="Chromosome"/>
</dbReference>
<organism evidence="3 4">
    <name type="scientific">Arachnia rubra</name>
    <dbReference type="NCBI Taxonomy" id="1547448"/>
    <lineage>
        <taxon>Bacteria</taxon>
        <taxon>Bacillati</taxon>
        <taxon>Actinomycetota</taxon>
        <taxon>Actinomycetes</taxon>
        <taxon>Propionibacteriales</taxon>
        <taxon>Propionibacteriaceae</taxon>
        <taxon>Arachnia</taxon>
    </lineage>
</organism>
<name>A0ABX7Y7D4_9ACTN</name>
<reference evidence="3 4" key="1">
    <citation type="submission" date="2021-03" db="EMBL/GenBank/DDBJ databases">
        <title>Human Oral Microbial Genomes.</title>
        <authorList>
            <person name="Johnston C.D."/>
            <person name="Chen T."/>
            <person name="Dewhirst F.E."/>
        </authorList>
    </citation>
    <scope>NUCLEOTIDE SEQUENCE [LARGE SCALE GENOMIC DNA]</scope>
    <source>
        <strain evidence="3 4">DSMZ 100122</strain>
    </source>
</reference>
<keyword evidence="4" id="KW-1185">Reference proteome</keyword>
<dbReference type="PANTHER" id="PTHR36453:SF1">
    <property type="entry name" value="RIGHT HANDED BETA HELIX DOMAIN-CONTAINING PROTEIN"/>
    <property type="match status" value="1"/>
</dbReference>
<dbReference type="InterPro" id="IPR039448">
    <property type="entry name" value="Beta_helix"/>
</dbReference>
<accession>A0ABX7Y7D4</accession>
<feature type="signal peptide" evidence="1">
    <location>
        <begin position="1"/>
        <end position="29"/>
    </location>
</feature>
<evidence type="ECO:0000256" key="1">
    <source>
        <dbReference type="SAM" id="SignalP"/>
    </source>
</evidence>
<dbReference type="Pfam" id="PF13229">
    <property type="entry name" value="Beta_helix"/>
    <property type="match status" value="1"/>
</dbReference>
<dbReference type="InterPro" id="IPR012334">
    <property type="entry name" value="Pectin_lyas_fold"/>
</dbReference>